<dbReference type="InterPro" id="IPR013078">
    <property type="entry name" value="His_Pase_superF_clade-1"/>
</dbReference>
<sequence>MPAMRQTMPPSTTVRPAFVLVLSVVLSLVLLGTCSVVGHDETASDVDPLLLHQLREGHTVLLFRHALTDRSVSDLDPTARGTCEQQRNLSADGIEQAHHIGRRLRALDIPVGRTFASPFCRTVDTAEAMTGEATTTDAFLSLTAALDAAGADAITEAGRALIAEQLQSPDVTVVVTHTQNIEALAGVTVGEGDAVVVDASGLVGVVHADEW</sequence>
<dbReference type="Pfam" id="PF00300">
    <property type="entry name" value="His_Phos_1"/>
    <property type="match status" value="1"/>
</dbReference>
<dbReference type="AlphaFoldDB" id="A0A346Y1C4"/>
<accession>A0A346Y1C4</accession>
<evidence type="ECO:0008006" key="3">
    <source>
        <dbReference type="Google" id="ProtNLM"/>
    </source>
</evidence>
<dbReference type="SUPFAM" id="SSF53254">
    <property type="entry name" value="Phosphoglycerate mutase-like"/>
    <property type="match status" value="1"/>
</dbReference>
<dbReference type="KEGG" id="euz:DVS28_a3598"/>
<organism evidence="1 2">
    <name type="scientific">Euzebya pacifica</name>
    <dbReference type="NCBI Taxonomy" id="1608957"/>
    <lineage>
        <taxon>Bacteria</taxon>
        <taxon>Bacillati</taxon>
        <taxon>Actinomycetota</taxon>
        <taxon>Nitriliruptoria</taxon>
        <taxon>Euzebyales</taxon>
    </lineage>
</organism>
<evidence type="ECO:0000313" key="1">
    <source>
        <dbReference type="EMBL" id="AXV08271.1"/>
    </source>
</evidence>
<reference evidence="1 2" key="1">
    <citation type="submission" date="2018-09" db="EMBL/GenBank/DDBJ databases">
        <title>Complete genome sequence of Euzebya sp. DY32-46 isolated from seawater of Pacific Ocean.</title>
        <authorList>
            <person name="Xu L."/>
            <person name="Wu Y.-H."/>
            <person name="Xu X.-W."/>
        </authorList>
    </citation>
    <scope>NUCLEOTIDE SEQUENCE [LARGE SCALE GENOMIC DNA]</scope>
    <source>
        <strain evidence="1 2">DY32-46</strain>
    </source>
</reference>
<protein>
    <recommendedName>
        <fullName evidence="3">Histidine phosphatase family protein</fullName>
    </recommendedName>
</protein>
<dbReference type="Gene3D" id="3.40.50.1240">
    <property type="entry name" value="Phosphoglycerate mutase-like"/>
    <property type="match status" value="1"/>
</dbReference>
<dbReference type="CDD" id="cd07067">
    <property type="entry name" value="HP_PGM_like"/>
    <property type="match status" value="1"/>
</dbReference>
<keyword evidence="2" id="KW-1185">Reference proteome</keyword>
<evidence type="ECO:0000313" key="2">
    <source>
        <dbReference type="Proteomes" id="UP000264006"/>
    </source>
</evidence>
<dbReference type="Proteomes" id="UP000264006">
    <property type="component" value="Chromosome"/>
</dbReference>
<dbReference type="EMBL" id="CP031165">
    <property type="protein sequence ID" value="AXV08271.1"/>
    <property type="molecule type" value="Genomic_DNA"/>
</dbReference>
<gene>
    <name evidence="1" type="ORF">DVS28_a3598</name>
</gene>
<dbReference type="InterPro" id="IPR029033">
    <property type="entry name" value="His_PPase_superfam"/>
</dbReference>
<proteinExistence type="predicted"/>
<name>A0A346Y1C4_9ACTN</name>